<dbReference type="EMBL" id="AGUE01000229">
    <property type="protein sequence ID" value="EHK96696.1"/>
    <property type="molecule type" value="Genomic_DNA"/>
</dbReference>
<dbReference type="Proteomes" id="UP000005446">
    <property type="component" value="Unassembled WGS sequence"/>
</dbReference>
<name>H0EXR1_GLAL7</name>
<gene>
    <name evidence="1" type="ORF">M7I_7600</name>
</gene>
<organism evidence="1 2">
    <name type="scientific">Glarea lozoyensis (strain ATCC 74030 / MF5533)</name>
    <dbReference type="NCBI Taxonomy" id="1104152"/>
    <lineage>
        <taxon>Eukaryota</taxon>
        <taxon>Fungi</taxon>
        <taxon>Dikarya</taxon>
        <taxon>Ascomycota</taxon>
        <taxon>Pezizomycotina</taxon>
        <taxon>Leotiomycetes</taxon>
        <taxon>Helotiales</taxon>
        <taxon>Helotiaceae</taxon>
        <taxon>Glarea</taxon>
    </lineage>
</organism>
<dbReference type="HOGENOM" id="CLU_2812600_0_0_1"/>
<dbReference type="OrthoDB" id="2123952at2759"/>
<dbReference type="InParanoid" id="H0EXR1"/>
<comment type="caution">
    <text evidence="1">The sequence shown here is derived from an EMBL/GenBank/DDBJ whole genome shotgun (WGS) entry which is preliminary data.</text>
</comment>
<keyword evidence="2" id="KW-1185">Reference proteome</keyword>
<accession>H0EXR1</accession>
<proteinExistence type="predicted"/>
<reference evidence="1 2" key="1">
    <citation type="journal article" date="2012" name="Eukaryot. Cell">
        <title>Genome sequence of the fungus Glarea lozoyensis: the first genome sequence of a species from the Helotiaceae family.</title>
        <authorList>
            <person name="Youssar L."/>
            <person name="Gruening B.A."/>
            <person name="Erxleben A."/>
            <person name="Guenther S."/>
            <person name="Huettel W."/>
        </authorList>
    </citation>
    <scope>NUCLEOTIDE SEQUENCE [LARGE SCALE GENOMIC DNA]</scope>
    <source>
        <strain evidence="2">ATCC 74030 / MF5533</strain>
    </source>
</reference>
<dbReference type="AlphaFoldDB" id="H0EXR1"/>
<sequence length="67" mass="7307">MGFAGLDGVGGEQHVERLLGQLQEGLELVLNALRNYSIAYEALGGMRDQIELAVQSLKTLDINDSFE</sequence>
<evidence type="ECO:0000313" key="2">
    <source>
        <dbReference type="Proteomes" id="UP000005446"/>
    </source>
</evidence>
<evidence type="ECO:0000313" key="1">
    <source>
        <dbReference type="EMBL" id="EHK96696.1"/>
    </source>
</evidence>
<protein>
    <submittedName>
        <fullName evidence="1">Uncharacterized protein</fullName>
    </submittedName>
</protein>